<dbReference type="GO" id="GO:0016740">
    <property type="term" value="F:transferase activity"/>
    <property type="evidence" value="ECO:0007669"/>
    <property type="project" value="UniProtKB-KW"/>
</dbReference>
<dbReference type="EMBL" id="LNQE01001856">
    <property type="protein sequence ID" value="KUG04192.1"/>
    <property type="molecule type" value="Genomic_DNA"/>
</dbReference>
<sequence>MEQVRLREGEVRIPSGCAIAGILNRSGQRFNGNTIISCIANMHQRSNGLGGGFAAYGIYPEYAEQYALHIYYDHEKAREECENYLNHNFNIALQGPVPLRRQAKISNAPIIWRYFALPREARLFQEEIEIEEFVFRSVMHINSAIPGAYVASSGQNMAAFKGVGYPEDIGEFFRLDDYSAYMWTAHGRFPTNTPGWWGGAHPFTLLNWSVVHNGEISSYSTNRRFLEMYGYTCSLQTDTEVITYAVDMLMRRHGLSLEDTVNVISAPMWEDIKDDKQARLRRVYSSLLLNGPFSIIVATGNGLMAINDRIKLRPLVAAEKGDCLYVSSEEGAIKVVEPSPDKIWSPGGGEPVVGLLYGKEELIEPEPKIIRALSA</sequence>
<dbReference type="InterPro" id="IPR029055">
    <property type="entry name" value="Ntn_hydrolases_N"/>
</dbReference>
<reference evidence="2" key="1">
    <citation type="journal article" date="2015" name="Proc. Natl. Acad. Sci. U.S.A.">
        <title>Networks of energetic and metabolic interactions define dynamics in microbial communities.</title>
        <authorList>
            <person name="Embree M."/>
            <person name="Liu J.K."/>
            <person name="Al-Bassam M.M."/>
            <person name="Zengler K."/>
        </authorList>
    </citation>
    <scope>NUCLEOTIDE SEQUENCE</scope>
</reference>
<accession>A0A0W8E6A3</accession>
<gene>
    <name evidence="2" type="ORF">ASZ90_018412</name>
</gene>
<proteinExistence type="predicted"/>
<keyword evidence="2" id="KW-0315">Glutamine amidotransferase</keyword>
<organism evidence="2">
    <name type="scientific">hydrocarbon metagenome</name>
    <dbReference type="NCBI Taxonomy" id="938273"/>
    <lineage>
        <taxon>unclassified sequences</taxon>
        <taxon>metagenomes</taxon>
        <taxon>ecological metagenomes</taxon>
    </lineage>
</organism>
<evidence type="ECO:0000259" key="1">
    <source>
        <dbReference type="PROSITE" id="PS51278"/>
    </source>
</evidence>
<dbReference type="AlphaFoldDB" id="A0A0W8E6A3"/>
<name>A0A0W8E6A3_9ZZZZ</name>
<dbReference type="SUPFAM" id="SSF56235">
    <property type="entry name" value="N-terminal nucleophile aminohydrolases (Ntn hydrolases)"/>
    <property type="match status" value="1"/>
</dbReference>
<dbReference type="InterPro" id="IPR012375">
    <property type="entry name" value="Glu_synth_lsu_1"/>
</dbReference>
<evidence type="ECO:0000313" key="2">
    <source>
        <dbReference type="EMBL" id="KUG04192.1"/>
    </source>
</evidence>
<dbReference type="Pfam" id="PF00310">
    <property type="entry name" value="GATase_2"/>
    <property type="match status" value="1"/>
</dbReference>
<keyword evidence="2" id="KW-0808">Transferase</keyword>
<protein>
    <submittedName>
        <fullName evidence="2">Glutamine amidotransferase, class-ii</fullName>
    </submittedName>
</protein>
<dbReference type="Gene3D" id="3.60.20.10">
    <property type="entry name" value="Glutamine Phosphoribosylpyrophosphate, subunit 1, domain 1"/>
    <property type="match status" value="1"/>
</dbReference>
<feature type="domain" description="Glutamine amidotransferase type-2" evidence="1">
    <location>
        <begin position="17"/>
        <end position="375"/>
    </location>
</feature>
<dbReference type="InterPro" id="IPR017932">
    <property type="entry name" value="GATase_2_dom"/>
</dbReference>
<comment type="caution">
    <text evidence="2">The sequence shown here is derived from an EMBL/GenBank/DDBJ whole genome shotgun (WGS) entry which is preliminary data.</text>
</comment>
<dbReference type="CDD" id="cd01907">
    <property type="entry name" value="GlxB"/>
    <property type="match status" value="1"/>
</dbReference>
<dbReference type="PROSITE" id="PS51278">
    <property type="entry name" value="GATASE_TYPE_2"/>
    <property type="match status" value="1"/>
</dbReference>
<dbReference type="PIRSF" id="PIRSF018774">
    <property type="entry name" value="GOGAT_lg_dom1"/>
    <property type="match status" value="1"/>
</dbReference>